<comment type="caution">
    <text evidence="1">The sequence shown here is derived from an EMBL/GenBank/DDBJ whole genome shotgun (WGS) entry which is preliminary data.</text>
</comment>
<protein>
    <submittedName>
        <fullName evidence="1">Uncharacterized protein</fullName>
    </submittedName>
</protein>
<reference evidence="1 2" key="1">
    <citation type="journal article" date="2016" name="Nat. Commun.">
        <title>Thousands of microbial genomes shed light on interconnected biogeochemical processes in an aquifer system.</title>
        <authorList>
            <person name="Anantharaman K."/>
            <person name="Brown C.T."/>
            <person name="Hug L.A."/>
            <person name="Sharon I."/>
            <person name="Castelle C.J."/>
            <person name="Probst A.J."/>
            <person name="Thomas B.C."/>
            <person name="Singh A."/>
            <person name="Wilkins M.J."/>
            <person name="Karaoz U."/>
            <person name="Brodie E.L."/>
            <person name="Williams K.H."/>
            <person name="Hubbard S.S."/>
            <person name="Banfield J.F."/>
        </authorList>
    </citation>
    <scope>NUCLEOTIDE SEQUENCE [LARGE SCALE GENOMIC DNA]</scope>
</reference>
<sequence>MTGISAADAVQQLGKVAWEALSLQARAHIIAYGLPPKPEILLDGYTQNEIRLSPQMVARLRSRNSPEQEA</sequence>
<proteinExistence type="predicted"/>
<accession>A0A1F5F780</accession>
<evidence type="ECO:0000313" key="2">
    <source>
        <dbReference type="Proteomes" id="UP000176191"/>
    </source>
</evidence>
<dbReference type="AlphaFoldDB" id="A0A1F5F780"/>
<dbReference type="EMBL" id="MFAK01000003">
    <property type="protein sequence ID" value="OGD75489.1"/>
    <property type="molecule type" value="Genomic_DNA"/>
</dbReference>
<organism evidence="1 2">
    <name type="scientific">Candidatus Collierbacteria bacterium RIFOXYA2_FULL_46_10</name>
    <dbReference type="NCBI Taxonomy" id="1817726"/>
    <lineage>
        <taxon>Bacteria</taxon>
        <taxon>Candidatus Collieribacteriota</taxon>
    </lineage>
</organism>
<evidence type="ECO:0000313" key="1">
    <source>
        <dbReference type="EMBL" id="OGD75489.1"/>
    </source>
</evidence>
<name>A0A1F5F780_9BACT</name>
<dbReference type="Proteomes" id="UP000176191">
    <property type="component" value="Unassembled WGS sequence"/>
</dbReference>
<gene>
    <name evidence="1" type="ORF">A2228_01875</name>
</gene>